<dbReference type="eggNOG" id="COG1396">
    <property type="taxonomic scope" value="Bacteria"/>
</dbReference>
<evidence type="ECO:0000256" key="1">
    <source>
        <dbReference type="ARBA" id="ARBA00023125"/>
    </source>
</evidence>
<dbReference type="PROSITE" id="PS50943">
    <property type="entry name" value="HTH_CROC1"/>
    <property type="match status" value="1"/>
</dbReference>
<comment type="caution">
    <text evidence="3">The sequence shown here is derived from an EMBL/GenBank/DDBJ whole genome shotgun (WGS) entry which is preliminary data.</text>
</comment>
<dbReference type="SUPFAM" id="SSF47413">
    <property type="entry name" value="lambda repressor-like DNA-binding domains"/>
    <property type="match status" value="1"/>
</dbReference>
<dbReference type="PANTHER" id="PTHR46558:SF11">
    <property type="entry name" value="HTH-TYPE TRANSCRIPTIONAL REGULATOR XRE"/>
    <property type="match status" value="1"/>
</dbReference>
<dbReference type="Gene3D" id="1.10.260.40">
    <property type="entry name" value="lambda repressor-like DNA-binding domains"/>
    <property type="match status" value="1"/>
</dbReference>
<evidence type="ECO:0000313" key="4">
    <source>
        <dbReference type="Proteomes" id="UP000013097"/>
    </source>
</evidence>
<protein>
    <recommendedName>
        <fullName evidence="2">HTH cro/C1-type domain-containing protein</fullName>
    </recommendedName>
</protein>
<organism evidence="3 4">
    <name type="scientific">Clostridium thermobutyricum</name>
    <dbReference type="NCBI Taxonomy" id="29372"/>
    <lineage>
        <taxon>Bacteria</taxon>
        <taxon>Bacillati</taxon>
        <taxon>Bacillota</taxon>
        <taxon>Clostridia</taxon>
        <taxon>Eubacteriales</taxon>
        <taxon>Clostridiaceae</taxon>
        <taxon>Clostridium</taxon>
    </lineage>
</organism>
<dbReference type="PANTHER" id="PTHR46558">
    <property type="entry name" value="TRACRIPTIONAL REGULATORY PROTEIN-RELATED-RELATED"/>
    <property type="match status" value="1"/>
</dbReference>
<name>N9Y6E8_9CLOT</name>
<accession>N9Y6E8</accession>
<dbReference type="EMBL" id="AGYT01000007">
    <property type="protein sequence ID" value="ENZ03377.1"/>
    <property type="molecule type" value="Genomic_DNA"/>
</dbReference>
<proteinExistence type="predicted"/>
<feature type="domain" description="HTH cro/C1-type" evidence="2">
    <location>
        <begin position="7"/>
        <end position="67"/>
    </location>
</feature>
<evidence type="ECO:0000259" key="2">
    <source>
        <dbReference type="PROSITE" id="PS50943"/>
    </source>
</evidence>
<dbReference type="HOGENOM" id="CLU_1014447_0_0_9"/>
<dbReference type="InterPro" id="IPR010982">
    <property type="entry name" value="Lambda_DNA-bd_dom_sf"/>
</dbReference>
<evidence type="ECO:0000313" key="3">
    <source>
        <dbReference type="EMBL" id="ENZ03377.1"/>
    </source>
</evidence>
<sequence length="261" mass="31047">MNFKTRIKELRESRGLTQKELSEQLNEAFKLDKVYPQTISYWENGREPNLNMLLRLAQFFDVSTDYLLGNTDKLNMSEISFDNNFETILNKSKLNSFIENLPDNLKTAFYDMFNDHINSLNLSDGMSCVFYPDNHIRNYDLDYMYIVTRISKLISNFECKIISCFLEFNSNLDNQIVHELDFERCTRMNSISLETVCEFTNLLNEFIKFYIYSLNNSISNSDYEKDNPILFFKKEIFDLLNQKEKINFKYTNKKNLSENKL</sequence>
<dbReference type="GO" id="GO:0003677">
    <property type="term" value="F:DNA binding"/>
    <property type="evidence" value="ECO:0007669"/>
    <property type="project" value="UniProtKB-KW"/>
</dbReference>
<dbReference type="AlphaFoldDB" id="N9Y6E8"/>
<dbReference type="PATRIC" id="fig|999411.4.peg.546"/>
<keyword evidence="4" id="KW-1185">Reference proteome</keyword>
<dbReference type="RefSeq" id="WP_002597067.1">
    <property type="nucleotide sequence ID" value="NZ_KB850956.1"/>
</dbReference>
<keyword evidence="1" id="KW-0238">DNA-binding</keyword>
<dbReference type="CDD" id="cd00093">
    <property type="entry name" value="HTH_XRE"/>
    <property type="match status" value="1"/>
</dbReference>
<dbReference type="SMART" id="SM00530">
    <property type="entry name" value="HTH_XRE"/>
    <property type="match status" value="1"/>
</dbReference>
<gene>
    <name evidence="3" type="ORF">HMPREF1092_00563</name>
</gene>
<reference evidence="3 4" key="1">
    <citation type="submission" date="2013-01" db="EMBL/GenBank/DDBJ databases">
        <title>The Genome Sequence of Clostridium colicanis 209318.</title>
        <authorList>
            <consortium name="The Broad Institute Genome Sequencing Platform"/>
            <person name="Earl A."/>
            <person name="Ward D."/>
            <person name="Feldgarden M."/>
            <person name="Gevers D."/>
            <person name="Courvalin P."/>
            <person name="Lambert T."/>
            <person name="Walker B."/>
            <person name="Young S.K."/>
            <person name="Zeng Q."/>
            <person name="Gargeya S."/>
            <person name="Fitzgerald M."/>
            <person name="Haas B."/>
            <person name="Abouelleil A."/>
            <person name="Alvarado L."/>
            <person name="Arachchi H.M."/>
            <person name="Berlin A.M."/>
            <person name="Chapman S.B."/>
            <person name="Dewar J."/>
            <person name="Goldberg J."/>
            <person name="Griggs A."/>
            <person name="Gujja S."/>
            <person name="Hansen M."/>
            <person name="Howarth C."/>
            <person name="Imamovic A."/>
            <person name="Larimer J."/>
            <person name="McCowan C."/>
            <person name="Murphy C."/>
            <person name="Neiman D."/>
            <person name="Pearson M."/>
            <person name="Priest M."/>
            <person name="Roberts A."/>
            <person name="Saif S."/>
            <person name="Shea T."/>
            <person name="Sisk P."/>
            <person name="Sykes S."/>
            <person name="Wortman J."/>
            <person name="Nusbaum C."/>
            <person name="Birren B."/>
        </authorList>
    </citation>
    <scope>NUCLEOTIDE SEQUENCE [LARGE SCALE GENOMIC DNA]</scope>
    <source>
        <strain evidence="3 4">209318</strain>
    </source>
</reference>
<dbReference type="Pfam" id="PF01381">
    <property type="entry name" value="HTH_3"/>
    <property type="match status" value="1"/>
</dbReference>
<dbReference type="Proteomes" id="UP000013097">
    <property type="component" value="Unassembled WGS sequence"/>
</dbReference>
<dbReference type="InterPro" id="IPR001387">
    <property type="entry name" value="Cro/C1-type_HTH"/>
</dbReference>